<reference evidence="1 2" key="1">
    <citation type="submission" date="2018-09" db="EMBL/GenBank/DDBJ databases">
        <title>Genomic investigation of the strawberry pathogen Phytophthora fragariae indicates pathogenicity is determined by transcriptional variation in three key races.</title>
        <authorList>
            <person name="Adams T.M."/>
            <person name="Armitage A.D."/>
            <person name="Sobczyk M.K."/>
            <person name="Bates H.J."/>
            <person name="Dunwell J.M."/>
            <person name="Nellist C.F."/>
            <person name="Harrison R.J."/>
        </authorList>
    </citation>
    <scope>NUCLEOTIDE SEQUENCE [LARGE SCALE GENOMIC DNA]</scope>
    <source>
        <strain evidence="1 2">SCRP324</strain>
    </source>
</reference>
<proteinExistence type="predicted"/>
<sequence length="326" mass="36711">MGTEHFNKCLSALKLFRDTCLEGCIPEIISVDTKEAPDYILDDLGTLEQSCDNSEPDVDYATAHKLISPHSSTLEGPPSGLSRITDLNTSLDGRTINPVPKPVDYTKQTSESVDPTAHGLLEDKQRRCRFTLAKASTIVDNIKKKDKGQVSRGKRLKTVRIRADELARSCAPENQSLRSLQMLLDQNYCYKICHPTIVAFDIKQFPLGPVCATFKDDEFVPVSVDYVLDRDGTERCQKAIRKFEHDSGMILHDDDEIEEVVVYVENYDILKAKDVATMVEFHKAHSILKKVERAMDWVSSLKDTSIMIGFDEFSACDKVRRSDVNC</sequence>
<protein>
    <submittedName>
        <fullName evidence="1">Uncharacterized protein</fullName>
    </submittedName>
</protein>
<evidence type="ECO:0000313" key="2">
    <source>
        <dbReference type="Proteomes" id="UP000435112"/>
    </source>
</evidence>
<dbReference type="OrthoDB" id="127443at2759"/>
<organism evidence="1 2">
    <name type="scientific">Phytophthora rubi</name>
    <dbReference type="NCBI Taxonomy" id="129364"/>
    <lineage>
        <taxon>Eukaryota</taxon>
        <taxon>Sar</taxon>
        <taxon>Stramenopiles</taxon>
        <taxon>Oomycota</taxon>
        <taxon>Peronosporomycetes</taxon>
        <taxon>Peronosporales</taxon>
        <taxon>Peronosporaceae</taxon>
        <taxon>Phytophthora</taxon>
    </lineage>
</organism>
<dbReference type="AlphaFoldDB" id="A0A6A3GTP9"/>
<name>A0A6A3GTP9_9STRA</name>
<dbReference type="Proteomes" id="UP000435112">
    <property type="component" value="Unassembled WGS sequence"/>
</dbReference>
<accession>A0A6A3GTP9</accession>
<gene>
    <name evidence="1" type="ORF">PR002_g30240</name>
</gene>
<comment type="caution">
    <text evidence="1">The sequence shown here is derived from an EMBL/GenBank/DDBJ whole genome shotgun (WGS) entry which is preliminary data.</text>
</comment>
<evidence type="ECO:0000313" key="1">
    <source>
        <dbReference type="EMBL" id="KAE8960367.1"/>
    </source>
</evidence>
<dbReference type="EMBL" id="QXFU01006678">
    <property type="protein sequence ID" value="KAE8960367.1"/>
    <property type="molecule type" value="Genomic_DNA"/>
</dbReference>